<accession>A0AAV1RMP4</accession>
<proteinExistence type="predicted"/>
<organism evidence="2 3">
    <name type="scientific">Dovyalis caffra</name>
    <dbReference type="NCBI Taxonomy" id="77055"/>
    <lineage>
        <taxon>Eukaryota</taxon>
        <taxon>Viridiplantae</taxon>
        <taxon>Streptophyta</taxon>
        <taxon>Embryophyta</taxon>
        <taxon>Tracheophyta</taxon>
        <taxon>Spermatophyta</taxon>
        <taxon>Magnoliopsida</taxon>
        <taxon>eudicotyledons</taxon>
        <taxon>Gunneridae</taxon>
        <taxon>Pentapetalae</taxon>
        <taxon>rosids</taxon>
        <taxon>fabids</taxon>
        <taxon>Malpighiales</taxon>
        <taxon>Salicaceae</taxon>
        <taxon>Flacourtieae</taxon>
        <taxon>Dovyalis</taxon>
    </lineage>
</organism>
<evidence type="ECO:0000313" key="2">
    <source>
        <dbReference type="EMBL" id="CAK7337661.1"/>
    </source>
</evidence>
<evidence type="ECO:0000313" key="3">
    <source>
        <dbReference type="Proteomes" id="UP001314170"/>
    </source>
</evidence>
<feature type="region of interest" description="Disordered" evidence="1">
    <location>
        <begin position="90"/>
        <end position="111"/>
    </location>
</feature>
<dbReference type="Proteomes" id="UP001314170">
    <property type="component" value="Unassembled WGS sequence"/>
</dbReference>
<dbReference type="AlphaFoldDB" id="A0AAV1RMP4"/>
<keyword evidence="3" id="KW-1185">Reference proteome</keyword>
<gene>
    <name evidence="2" type="ORF">DCAF_LOCUS12699</name>
</gene>
<sequence length="111" mass="12831">MSCHKVYPLVTAKASAIRDHTLRDLRSQLQQAQTQMKAVYDRDRMEQEFKSRNWRIGVVVYDLDLPLGTKDHPVFHVSLLKKQLGARDQTASSLRDMSDDSSFLQHNPQSF</sequence>
<comment type="caution">
    <text evidence="2">The sequence shown here is derived from an EMBL/GenBank/DDBJ whole genome shotgun (WGS) entry which is preliminary data.</text>
</comment>
<reference evidence="2 3" key="1">
    <citation type="submission" date="2024-01" db="EMBL/GenBank/DDBJ databases">
        <authorList>
            <person name="Waweru B."/>
        </authorList>
    </citation>
    <scope>NUCLEOTIDE SEQUENCE [LARGE SCALE GENOMIC DNA]</scope>
</reference>
<name>A0AAV1RMP4_9ROSI</name>
<dbReference type="EMBL" id="CAWUPB010001108">
    <property type="protein sequence ID" value="CAK7337661.1"/>
    <property type="molecule type" value="Genomic_DNA"/>
</dbReference>
<protein>
    <submittedName>
        <fullName evidence="2">Uncharacterized protein</fullName>
    </submittedName>
</protein>
<evidence type="ECO:0000256" key="1">
    <source>
        <dbReference type="SAM" id="MobiDB-lite"/>
    </source>
</evidence>